<dbReference type="EMBL" id="CM045762">
    <property type="protein sequence ID" value="KAI8011687.1"/>
    <property type="molecule type" value="Genomic_DNA"/>
</dbReference>
<reference evidence="1 2" key="1">
    <citation type="journal article" date="2022" name="Plant J.">
        <title>Chromosome-level genome of Camellia lanceoleosa provides a valuable resource for understanding genome evolution and self-incompatibility.</title>
        <authorList>
            <person name="Gong W."/>
            <person name="Xiao S."/>
            <person name="Wang L."/>
            <person name="Liao Z."/>
            <person name="Chang Y."/>
            <person name="Mo W."/>
            <person name="Hu G."/>
            <person name="Li W."/>
            <person name="Zhao G."/>
            <person name="Zhu H."/>
            <person name="Hu X."/>
            <person name="Ji K."/>
            <person name="Xiang X."/>
            <person name="Song Q."/>
            <person name="Yuan D."/>
            <person name="Jin S."/>
            <person name="Zhang L."/>
        </authorList>
    </citation>
    <scope>NUCLEOTIDE SEQUENCE [LARGE SCALE GENOMIC DNA]</scope>
    <source>
        <strain evidence="1">SQ_2022a</strain>
    </source>
</reference>
<proteinExistence type="predicted"/>
<sequence>MSKVVATTLQNGLELSKVQPLQTRVLESILITSFAIVTVFTILPCEYIDGSPIPTLIFRGRPSTFHAFVAFLVFAFSSSLNALLIHNKSLILAKFCQCISIASMISALSLLLWAMLNFTVFESIHVT</sequence>
<comment type="caution">
    <text evidence="1">The sequence shown here is derived from an EMBL/GenBank/DDBJ whole genome shotgun (WGS) entry which is preliminary data.</text>
</comment>
<protein>
    <submittedName>
        <fullName evidence="1">Uncharacterized protein</fullName>
    </submittedName>
</protein>
<keyword evidence="2" id="KW-1185">Reference proteome</keyword>
<organism evidence="1 2">
    <name type="scientific">Camellia lanceoleosa</name>
    <dbReference type="NCBI Taxonomy" id="1840588"/>
    <lineage>
        <taxon>Eukaryota</taxon>
        <taxon>Viridiplantae</taxon>
        <taxon>Streptophyta</taxon>
        <taxon>Embryophyta</taxon>
        <taxon>Tracheophyta</taxon>
        <taxon>Spermatophyta</taxon>
        <taxon>Magnoliopsida</taxon>
        <taxon>eudicotyledons</taxon>
        <taxon>Gunneridae</taxon>
        <taxon>Pentapetalae</taxon>
        <taxon>asterids</taxon>
        <taxon>Ericales</taxon>
        <taxon>Theaceae</taxon>
        <taxon>Camellia</taxon>
    </lineage>
</organism>
<accession>A0ACC0HDN0</accession>
<evidence type="ECO:0000313" key="1">
    <source>
        <dbReference type="EMBL" id="KAI8011687.1"/>
    </source>
</evidence>
<dbReference type="Proteomes" id="UP001060215">
    <property type="component" value="Chromosome 5"/>
</dbReference>
<name>A0ACC0HDN0_9ERIC</name>
<gene>
    <name evidence="1" type="ORF">LOK49_LG06G01098</name>
</gene>
<evidence type="ECO:0000313" key="2">
    <source>
        <dbReference type="Proteomes" id="UP001060215"/>
    </source>
</evidence>